<dbReference type="SUPFAM" id="SSF48317">
    <property type="entry name" value="Acid phosphatase/Vanadium-dependent haloperoxidase"/>
    <property type="match status" value="1"/>
</dbReference>
<sequence length="191" mass="20601">MPWVKNLVAVFTVLCCTTIATKVRADSFDQDVSRVISNEGTIIYLGTGVALPLLLDSKNGKNQSLRALDSLGTSLIVCQGLKAVIDVKRPDSDDRDSFPSCHATLAFTIATMQSEYQPKYALLWYAGASAIAYSRVNLNRHRWTEVLAGAAIGYGIAKLELSQPNGLILFPLIGSDDEGGTVVGLQMSKSF</sequence>
<dbReference type="PANTHER" id="PTHR14969:SF13">
    <property type="entry name" value="AT30094P"/>
    <property type="match status" value="1"/>
</dbReference>
<dbReference type="OrthoDB" id="9789113at2"/>
<gene>
    <name evidence="2" type="ORF">UH38_02180</name>
</gene>
<proteinExistence type="predicted"/>
<dbReference type="AlphaFoldDB" id="A0A0D9A284"/>
<comment type="caution">
    <text evidence="2">The sequence shown here is derived from an EMBL/GenBank/DDBJ whole genome shotgun (WGS) entry which is preliminary data.</text>
</comment>
<protein>
    <submittedName>
        <fullName evidence="2">Phospholipid phosphatase</fullName>
    </submittedName>
</protein>
<evidence type="ECO:0000313" key="2">
    <source>
        <dbReference type="EMBL" id="KJH73586.1"/>
    </source>
</evidence>
<dbReference type="EMBL" id="JYON01000001">
    <property type="protein sequence ID" value="KJH73586.1"/>
    <property type="molecule type" value="Genomic_DNA"/>
</dbReference>
<dbReference type="InterPro" id="IPR000326">
    <property type="entry name" value="PAP2/HPO"/>
</dbReference>
<accession>A0A0D9A284</accession>
<dbReference type="InterPro" id="IPR036938">
    <property type="entry name" value="PAP2/HPO_sf"/>
</dbReference>
<organism evidence="2 3">
    <name type="scientific">Aliterella atlantica CENA595</name>
    <dbReference type="NCBI Taxonomy" id="1618023"/>
    <lineage>
        <taxon>Bacteria</taxon>
        <taxon>Bacillati</taxon>
        <taxon>Cyanobacteriota</taxon>
        <taxon>Cyanophyceae</taxon>
        <taxon>Chroococcidiopsidales</taxon>
        <taxon>Aliterellaceae</taxon>
        <taxon>Aliterella</taxon>
    </lineage>
</organism>
<feature type="domain" description="Phosphatidic acid phosphatase type 2/haloperoxidase" evidence="1">
    <location>
        <begin position="62"/>
        <end position="161"/>
    </location>
</feature>
<dbReference type="STRING" id="1618023.UH38_02180"/>
<evidence type="ECO:0000313" key="3">
    <source>
        <dbReference type="Proteomes" id="UP000032452"/>
    </source>
</evidence>
<reference evidence="2 3" key="1">
    <citation type="submission" date="2015-02" db="EMBL/GenBank/DDBJ databases">
        <title>Draft genome of a novel marine cyanobacterium (Chroococcales) isolated from South Atlantic Ocean.</title>
        <authorList>
            <person name="Rigonato J."/>
            <person name="Alvarenga D.O."/>
            <person name="Branco L.H."/>
            <person name="Varani A.M."/>
            <person name="Brandini F.P."/>
            <person name="Fiore M.F."/>
        </authorList>
    </citation>
    <scope>NUCLEOTIDE SEQUENCE [LARGE SCALE GENOMIC DNA]</scope>
    <source>
        <strain evidence="2 3">CENA595</strain>
    </source>
</reference>
<dbReference type="SMART" id="SM00014">
    <property type="entry name" value="acidPPc"/>
    <property type="match status" value="1"/>
</dbReference>
<name>A0A0D9A284_9CYAN</name>
<evidence type="ECO:0000259" key="1">
    <source>
        <dbReference type="SMART" id="SM00014"/>
    </source>
</evidence>
<keyword evidence="3" id="KW-1185">Reference proteome</keyword>
<dbReference type="Gene3D" id="1.20.144.10">
    <property type="entry name" value="Phosphatidic acid phosphatase type 2/haloperoxidase"/>
    <property type="match status" value="1"/>
</dbReference>
<dbReference type="PATRIC" id="fig|1618023.3.peg.1690"/>
<dbReference type="Proteomes" id="UP000032452">
    <property type="component" value="Unassembled WGS sequence"/>
</dbReference>
<dbReference type="PANTHER" id="PTHR14969">
    <property type="entry name" value="SPHINGOSINE-1-PHOSPHATE PHOSPHOHYDROLASE"/>
    <property type="match status" value="1"/>
</dbReference>
<dbReference type="Pfam" id="PF01569">
    <property type="entry name" value="PAP2"/>
    <property type="match status" value="1"/>
</dbReference>
<dbReference type="RefSeq" id="WP_045052939.1">
    <property type="nucleotide sequence ID" value="NZ_CAWMDP010000017.1"/>
</dbReference>
<dbReference type="CDD" id="cd03394">
    <property type="entry name" value="PAP2_like_5"/>
    <property type="match status" value="1"/>
</dbReference>